<keyword evidence="1" id="KW-0732">Signal</keyword>
<feature type="chain" id="PRO_5018547094" description="SRCR domain-containing protein" evidence="1">
    <location>
        <begin position="22"/>
        <end position="48"/>
    </location>
</feature>
<evidence type="ECO:0000313" key="3">
    <source>
        <dbReference type="Proteomes" id="UP000784294"/>
    </source>
</evidence>
<comment type="caution">
    <text evidence="2">The sequence shown here is derived from an EMBL/GenBank/DDBJ whole genome shotgun (WGS) entry which is preliminary data.</text>
</comment>
<protein>
    <recommendedName>
        <fullName evidence="4">SRCR domain-containing protein</fullName>
    </recommendedName>
</protein>
<evidence type="ECO:0000256" key="1">
    <source>
        <dbReference type="SAM" id="SignalP"/>
    </source>
</evidence>
<name>A0A3S5AHC0_9PLAT</name>
<proteinExistence type="predicted"/>
<feature type="signal peptide" evidence="1">
    <location>
        <begin position="1"/>
        <end position="21"/>
    </location>
</feature>
<accession>A0A3S5AHC0</accession>
<reference evidence="2" key="1">
    <citation type="submission" date="2018-11" db="EMBL/GenBank/DDBJ databases">
        <authorList>
            <consortium name="Pathogen Informatics"/>
        </authorList>
    </citation>
    <scope>NUCLEOTIDE SEQUENCE</scope>
</reference>
<gene>
    <name evidence="2" type="ORF">PXEA_LOCUS30579</name>
</gene>
<organism evidence="2 3">
    <name type="scientific">Protopolystoma xenopodis</name>
    <dbReference type="NCBI Taxonomy" id="117903"/>
    <lineage>
        <taxon>Eukaryota</taxon>
        <taxon>Metazoa</taxon>
        <taxon>Spiralia</taxon>
        <taxon>Lophotrochozoa</taxon>
        <taxon>Platyhelminthes</taxon>
        <taxon>Monogenea</taxon>
        <taxon>Polyopisthocotylea</taxon>
        <taxon>Polystomatidea</taxon>
        <taxon>Polystomatidae</taxon>
        <taxon>Protopolystoma</taxon>
    </lineage>
</organism>
<evidence type="ECO:0000313" key="2">
    <source>
        <dbReference type="EMBL" id="VEL37139.1"/>
    </source>
</evidence>
<keyword evidence="3" id="KW-1185">Reference proteome</keyword>
<evidence type="ECO:0008006" key="4">
    <source>
        <dbReference type="Google" id="ProtNLM"/>
    </source>
</evidence>
<dbReference type="EMBL" id="CAAALY010254124">
    <property type="protein sequence ID" value="VEL37139.1"/>
    <property type="molecule type" value="Genomic_DNA"/>
</dbReference>
<sequence>MRKSLVCLLLSLKAVAWRGTSEDLTPSACLQLTLSNTSSMKCRAWIQF</sequence>
<dbReference type="AlphaFoldDB" id="A0A3S5AHC0"/>
<dbReference type="Proteomes" id="UP000784294">
    <property type="component" value="Unassembled WGS sequence"/>
</dbReference>